<organism evidence="2 3">
    <name type="scientific">Streptomyces uncialis</name>
    <dbReference type="NCBI Taxonomy" id="1048205"/>
    <lineage>
        <taxon>Bacteria</taxon>
        <taxon>Bacillati</taxon>
        <taxon>Actinomycetota</taxon>
        <taxon>Actinomycetes</taxon>
        <taxon>Kitasatosporales</taxon>
        <taxon>Streptomycetaceae</taxon>
        <taxon>Streptomyces</taxon>
    </lineage>
</organism>
<dbReference type="Pfam" id="PF07969">
    <property type="entry name" value="Amidohydro_3"/>
    <property type="match status" value="1"/>
</dbReference>
<dbReference type="SUPFAM" id="SSF51556">
    <property type="entry name" value="Metallo-dependent hydrolases"/>
    <property type="match status" value="1"/>
</dbReference>
<dbReference type="Proteomes" id="UP000186455">
    <property type="component" value="Unassembled WGS sequence"/>
</dbReference>
<feature type="domain" description="Amidohydrolase 3" evidence="1">
    <location>
        <begin position="66"/>
        <end position="561"/>
    </location>
</feature>
<dbReference type="EMBL" id="LFBV01000007">
    <property type="protein sequence ID" value="OKH92313.1"/>
    <property type="molecule type" value="Genomic_DNA"/>
</dbReference>
<dbReference type="AlphaFoldDB" id="A0A1Q4V399"/>
<dbReference type="InterPro" id="IPR013108">
    <property type="entry name" value="Amidohydro_3"/>
</dbReference>
<evidence type="ECO:0000259" key="1">
    <source>
        <dbReference type="Pfam" id="PF07969"/>
    </source>
</evidence>
<sequence length="565" mass="61044">MAHPSRQLKGPATSVTQHPDTIFLNADILTMDPVRPHAQALAVRGRRIQHLGDRQEVLALRGATTEVVDLGGQTLLPGFVEAHGHPTIMALALAPPALDVRPFTEPTGDGVLRRIRRAVRVAPHEPVAAYGIDLLLQRDLPLLDRVLLDELAPHAPLVVFSNSGHAAYANTAALRTAGITRHTPDPAGSRFIRDQHGEPTGEAHEAGAVEALMWTVAGDKLEPHTLRSSLEWAYAQHASAGITTATDMATPPHLLAALTAAAERPHVPLRVRSYLIGTPELAADPGSLFGADPGAERLFAVSGVKLWADGTPWQGSIATSFPFQDNEATLRIGMNHCTHGPMNYTPDQLADLAAAFLSRGISVACHVHGDVTFDAVLEAYTRVARTDPDLLRRLRPRMEHCGAVTPPQFRRAAELGATVSLFMDHVRWWGDVLADDLFGPRTAETWMAARSAWDAGHRLSLHNDGACSPTDPLSSIATALTRRAHPSGRVHGTDERLTIDQALRTVTANPAWQLSLENDIGSLRPGMQADLTLLDRDPRTADPDRFLDQVSVTGTWLGGRPTWTA</sequence>
<name>A0A1Q4V399_9ACTN</name>
<dbReference type="STRING" id="1048205.AB852_25720"/>
<dbReference type="CDD" id="cd01300">
    <property type="entry name" value="YtcJ_like"/>
    <property type="match status" value="1"/>
</dbReference>
<comment type="caution">
    <text evidence="2">The sequence shown here is derived from an EMBL/GenBank/DDBJ whole genome shotgun (WGS) entry which is preliminary data.</text>
</comment>
<reference evidence="2 3" key="1">
    <citation type="submission" date="2015-06" db="EMBL/GenBank/DDBJ databases">
        <title>Cloning and characterization of the uncialamcin biosynthetic gene cluster.</title>
        <authorList>
            <person name="Yan X."/>
            <person name="Huang T."/>
            <person name="Ge H."/>
            <person name="Shen B."/>
        </authorList>
    </citation>
    <scope>NUCLEOTIDE SEQUENCE [LARGE SCALE GENOMIC DNA]</scope>
    <source>
        <strain evidence="2 3">DCA2648</strain>
    </source>
</reference>
<evidence type="ECO:0000313" key="3">
    <source>
        <dbReference type="Proteomes" id="UP000186455"/>
    </source>
</evidence>
<dbReference type="GO" id="GO:0016810">
    <property type="term" value="F:hydrolase activity, acting on carbon-nitrogen (but not peptide) bonds"/>
    <property type="evidence" value="ECO:0007669"/>
    <property type="project" value="InterPro"/>
</dbReference>
<dbReference type="SUPFAM" id="SSF51338">
    <property type="entry name" value="Composite domain of metallo-dependent hydrolases"/>
    <property type="match status" value="1"/>
</dbReference>
<dbReference type="Gene3D" id="3.10.310.70">
    <property type="match status" value="1"/>
</dbReference>
<dbReference type="InterPro" id="IPR032466">
    <property type="entry name" value="Metal_Hydrolase"/>
</dbReference>
<dbReference type="Gene3D" id="3.20.20.140">
    <property type="entry name" value="Metal-dependent hydrolases"/>
    <property type="match status" value="1"/>
</dbReference>
<proteinExistence type="predicted"/>
<evidence type="ECO:0000313" key="2">
    <source>
        <dbReference type="EMBL" id="OKH92313.1"/>
    </source>
</evidence>
<dbReference type="InterPro" id="IPR033932">
    <property type="entry name" value="YtcJ-like"/>
</dbReference>
<protein>
    <recommendedName>
        <fullName evidence="1">Amidohydrolase 3 domain-containing protein</fullName>
    </recommendedName>
</protein>
<accession>A0A1Q4V399</accession>
<dbReference type="InterPro" id="IPR011059">
    <property type="entry name" value="Metal-dep_hydrolase_composite"/>
</dbReference>
<dbReference type="PANTHER" id="PTHR22642:SF2">
    <property type="entry name" value="PROTEIN LONG AFTER FAR-RED 3"/>
    <property type="match status" value="1"/>
</dbReference>
<gene>
    <name evidence="2" type="ORF">AB852_25720</name>
</gene>
<keyword evidence="3" id="KW-1185">Reference proteome</keyword>
<dbReference type="PANTHER" id="PTHR22642">
    <property type="entry name" value="IMIDAZOLONEPROPIONASE"/>
    <property type="match status" value="1"/>
</dbReference>
<dbReference type="Gene3D" id="2.30.40.10">
    <property type="entry name" value="Urease, subunit C, domain 1"/>
    <property type="match status" value="1"/>
</dbReference>